<dbReference type="SFLD" id="SFLDS00003">
    <property type="entry name" value="Haloacid_Dehalogenase"/>
    <property type="match status" value="1"/>
</dbReference>
<reference evidence="2" key="1">
    <citation type="submission" date="2014-12" db="EMBL/GenBank/DDBJ databases">
        <title>Genome sequence of Clostridium beijerinckii strain 59B.</title>
        <authorList>
            <person name="Little G.T."/>
            <person name="Minton N.P."/>
        </authorList>
    </citation>
    <scope>NUCLEOTIDE SEQUENCE [LARGE SCALE GENOMIC DNA]</scope>
    <source>
        <strain evidence="2">59B</strain>
    </source>
</reference>
<dbReference type="InterPro" id="IPR041492">
    <property type="entry name" value="HAD_2"/>
</dbReference>
<dbReference type="PANTHER" id="PTHR18901:SF38">
    <property type="entry name" value="PSEUDOURIDINE-5'-PHOSPHATASE"/>
    <property type="match status" value="1"/>
</dbReference>
<dbReference type="CDD" id="cd07505">
    <property type="entry name" value="HAD_BPGM-like"/>
    <property type="match status" value="1"/>
</dbReference>
<dbReference type="Proteomes" id="UP000031866">
    <property type="component" value="Chromosome"/>
</dbReference>
<dbReference type="InterPro" id="IPR023198">
    <property type="entry name" value="PGP-like_dom2"/>
</dbReference>
<dbReference type="InterPro" id="IPR006439">
    <property type="entry name" value="HAD-SF_hydro_IA"/>
</dbReference>
<evidence type="ECO:0000313" key="2">
    <source>
        <dbReference type="Proteomes" id="UP000031866"/>
    </source>
</evidence>
<dbReference type="STRING" id="1520.LF65_05495"/>
<name>A0A0B5QYC9_CLOBE</name>
<dbReference type="KEGG" id="cbei:LF65_05495"/>
<dbReference type="SFLD" id="SFLDG01129">
    <property type="entry name" value="C1.5:_HAD__Beta-PGM__Phosphata"/>
    <property type="match status" value="1"/>
</dbReference>
<dbReference type="PANTHER" id="PTHR18901">
    <property type="entry name" value="2-DEOXYGLUCOSE-6-PHOSPHATE PHOSPHATASE 2"/>
    <property type="match status" value="1"/>
</dbReference>
<dbReference type="Pfam" id="PF13419">
    <property type="entry name" value="HAD_2"/>
    <property type="match status" value="1"/>
</dbReference>
<dbReference type="RefSeq" id="WP_041900463.1">
    <property type="nucleotide sequence ID" value="NZ_CP010086.2"/>
</dbReference>
<gene>
    <name evidence="1" type="ORF">LF65_05495</name>
</gene>
<dbReference type="Gene3D" id="3.40.50.1000">
    <property type="entry name" value="HAD superfamily/HAD-like"/>
    <property type="match status" value="1"/>
</dbReference>
<dbReference type="InterPro" id="IPR036412">
    <property type="entry name" value="HAD-like_sf"/>
</dbReference>
<sequence length="214" mass="24546">MLSNIKGVIFDLDGTIVDSMWVWSQIDIDYLKKKGHAVPNDLKNDIEHLSFYQTAVYFKNRFKIEDSVDEILSDWHHAAFHHYANNVKLKSGVKTFLRYLKDNKIKIALATSNSIPLLEACLKNNGVYDYFDSITITDEVAKGKDFPDIYLLAAKKLNIKPENCLVFEDILPAMKSARKANMRVIGIKDDLCLEPISEILKYCDKYISSFTELL</sequence>
<dbReference type="EMBL" id="CP010086">
    <property type="protein sequence ID" value="AJH02009.1"/>
    <property type="molecule type" value="Genomic_DNA"/>
</dbReference>
<dbReference type="InterPro" id="IPR023214">
    <property type="entry name" value="HAD_sf"/>
</dbReference>
<dbReference type="OrthoDB" id="9797743at2"/>
<dbReference type="GO" id="GO:0016791">
    <property type="term" value="F:phosphatase activity"/>
    <property type="evidence" value="ECO:0007669"/>
    <property type="project" value="TreeGrafter"/>
</dbReference>
<evidence type="ECO:0000313" key="1">
    <source>
        <dbReference type="EMBL" id="AJH02009.1"/>
    </source>
</evidence>
<keyword evidence="1" id="KW-0378">Hydrolase</keyword>
<dbReference type="Gene3D" id="1.10.150.240">
    <property type="entry name" value="Putative phosphatase, domain 2"/>
    <property type="match status" value="1"/>
</dbReference>
<dbReference type="AlphaFoldDB" id="A0A0B5QYC9"/>
<accession>A0A0B5QYC9</accession>
<dbReference type="NCBIfam" id="TIGR01509">
    <property type="entry name" value="HAD-SF-IA-v3"/>
    <property type="match status" value="1"/>
</dbReference>
<dbReference type="SUPFAM" id="SSF56784">
    <property type="entry name" value="HAD-like"/>
    <property type="match status" value="1"/>
</dbReference>
<proteinExistence type="predicted"/>
<organism evidence="1 2">
    <name type="scientific">Clostridium beijerinckii</name>
    <name type="common">Clostridium MP</name>
    <dbReference type="NCBI Taxonomy" id="1520"/>
    <lineage>
        <taxon>Bacteria</taxon>
        <taxon>Bacillati</taxon>
        <taxon>Bacillota</taxon>
        <taxon>Clostridia</taxon>
        <taxon>Eubacteriales</taxon>
        <taxon>Clostridiaceae</taxon>
        <taxon>Clostridium</taxon>
    </lineage>
</organism>
<protein>
    <submittedName>
        <fullName evidence="1">HAD family hydrolase</fullName>
    </submittedName>
</protein>